<organism evidence="1 2">
    <name type="scientific">Larimichthys crocea</name>
    <name type="common">Large yellow croaker</name>
    <name type="synonym">Pseudosciaena crocea</name>
    <dbReference type="NCBI Taxonomy" id="215358"/>
    <lineage>
        <taxon>Eukaryota</taxon>
        <taxon>Metazoa</taxon>
        <taxon>Chordata</taxon>
        <taxon>Craniata</taxon>
        <taxon>Vertebrata</taxon>
        <taxon>Euteleostomi</taxon>
        <taxon>Actinopterygii</taxon>
        <taxon>Neopterygii</taxon>
        <taxon>Teleostei</taxon>
        <taxon>Neoteleostei</taxon>
        <taxon>Acanthomorphata</taxon>
        <taxon>Eupercaria</taxon>
        <taxon>Sciaenidae</taxon>
        <taxon>Larimichthys</taxon>
    </lineage>
</organism>
<dbReference type="EMBL" id="CM011678">
    <property type="protein sequence ID" value="TMS19358.1"/>
    <property type="molecule type" value="Genomic_DNA"/>
</dbReference>
<protein>
    <submittedName>
        <fullName evidence="1">Uncharacterized protein</fullName>
    </submittedName>
</protein>
<gene>
    <name evidence="1" type="ORF">E3U43_003679</name>
</gene>
<keyword evidence="2" id="KW-1185">Reference proteome</keyword>
<reference evidence="1" key="1">
    <citation type="submission" date="2018-11" db="EMBL/GenBank/DDBJ databases">
        <title>The sequence and de novo assembly of Larimichthys crocea genome using PacBio and Hi-C technologies.</title>
        <authorList>
            <person name="Xu P."/>
            <person name="Chen B."/>
            <person name="Zhou Z."/>
            <person name="Ke Q."/>
            <person name="Wu Y."/>
            <person name="Bai H."/>
            <person name="Pu F."/>
        </authorList>
    </citation>
    <scope>NUCLEOTIDE SEQUENCE</scope>
    <source>
        <tissue evidence="1">Muscle</tissue>
    </source>
</reference>
<sequence length="208" mass="23430">MVYALQQEGMSGPMLWLQNCLNRTAADREEDGLSQPVPLVPLTEANEDAMDNKSFRKLLRKLGMRAPANEQESFWRIPAKLSVSQLRSAAAALSPSEEEPKGDQEENGSTSPTREPQEKEEKEKEEEEVSGEQRAQALRALLLSRKKKHHTSERTAPVSDLTPVEDTDRTPERSQEKSSTKRRRSRLLDDDEDKEEDSAPAVDMETNG</sequence>
<proteinExistence type="predicted"/>
<accession>A0ACD3RL65</accession>
<name>A0ACD3RL65_LARCR</name>
<evidence type="ECO:0000313" key="1">
    <source>
        <dbReference type="EMBL" id="TMS19358.1"/>
    </source>
</evidence>
<dbReference type="Proteomes" id="UP000793456">
    <property type="component" value="Chromosome V"/>
</dbReference>
<comment type="caution">
    <text evidence="1">The sequence shown here is derived from an EMBL/GenBank/DDBJ whole genome shotgun (WGS) entry which is preliminary data.</text>
</comment>
<evidence type="ECO:0000313" key="2">
    <source>
        <dbReference type="Proteomes" id="UP000793456"/>
    </source>
</evidence>